<dbReference type="CDD" id="cd00383">
    <property type="entry name" value="trans_reg_C"/>
    <property type="match status" value="1"/>
</dbReference>
<gene>
    <name evidence="10" type="ORF">GOOTI_193_00110</name>
</gene>
<dbReference type="SUPFAM" id="SSF46894">
    <property type="entry name" value="C-terminal effector domain of the bipartite response regulators"/>
    <property type="match status" value="1"/>
</dbReference>
<dbReference type="InterPro" id="IPR039420">
    <property type="entry name" value="WalR-like"/>
</dbReference>
<dbReference type="Gene3D" id="1.10.10.10">
    <property type="entry name" value="Winged helix-like DNA-binding domain superfamily/Winged helix DNA-binding domain"/>
    <property type="match status" value="1"/>
</dbReference>
<dbReference type="Gene3D" id="3.40.50.2300">
    <property type="match status" value="1"/>
</dbReference>
<evidence type="ECO:0000259" key="9">
    <source>
        <dbReference type="PROSITE" id="PS51755"/>
    </source>
</evidence>
<dbReference type="GO" id="GO:0000156">
    <property type="term" value="F:phosphorelay response regulator activity"/>
    <property type="evidence" value="ECO:0007669"/>
    <property type="project" value="TreeGrafter"/>
</dbReference>
<dbReference type="InterPro" id="IPR016032">
    <property type="entry name" value="Sig_transdc_resp-reg_C-effctor"/>
</dbReference>
<dbReference type="GO" id="GO:0032993">
    <property type="term" value="C:protein-DNA complex"/>
    <property type="evidence" value="ECO:0007669"/>
    <property type="project" value="TreeGrafter"/>
</dbReference>
<dbReference type="PROSITE" id="PS51755">
    <property type="entry name" value="OMPR_PHOB"/>
    <property type="match status" value="1"/>
</dbReference>
<dbReference type="SMART" id="SM00862">
    <property type="entry name" value="Trans_reg_C"/>
    <property type="match status" value="1"/>
</dbReference>
<dbReference type="Proteomes" id="UP000005038">
    <property type="component" value="Unassembled WGS sequence"/>
</dbReference>
<evidence type="ECO:0000256" key="8">
    <source>
        <dbReference type="SAM" id="MobiDB-lite"/>
    </source>
</evidence>
<dbReference type="InterPro" id="IPR036388">
    <property type="entry name" value="WH-like_DNA-bd_sf"/>
</dbReference>
<feature type="compositionally biased region" description="Acidic residues" evidence="8">
    <location>
        <begin position="240"/>
        <end position="282"/>
    </location>
</feature>
<dbReference type="GO" id="GO:0000976">
    <property type="term" value="F:transcription cis-regulatory region binding"/>
    <property type="evidence" value="ECO:0007669"/>
    <property type="project" value="TreeGrafter"/>
</dbReference>
<accession>H5TRF5</accession>
<dbReference type="GO" id="GO:0006355">
    <property type="term" value="P:regulation of DNA-templated transcription"/>
    <property type="evidence" value="ECO:0007669"/>
    <property type="project" value="InterPro"/>
</dbReference>
<keyword evidence="2" id="KW-0902">Two-component regulatory system</keyword>
<evidence type="ECO:0000313" key="11">
    <source>
        <dbReference type="Proteomes" id="UP000005038"/>
    </source>
</evidence>
<dbReference type="PANTHER" id="PTHR48111:SF16">
    <property type="entry name" value="TRANSCRIPTIONAL REGULATORY PROTEIN GLNR"/>
    <property type="match status" value="1"/>
</dbReference>
<feature type="compositionally biased region" description="Basic and acidic residues" evidence="8">
    <location>
        <begin position="283"/>
        <end position="295"/>
    </location>
</feature>
<dbReference type="Pfam" id="PF00486">
    <property type="entry name" value="Trans_reg_C"/>
    <property type="match status" value="1"/>
</dbReference>
<dbReference type="PANTHER" id="PTHR48111">
    <property type="entry name" value="REGULATOR OF RPOS"/>
    <property type="match status" value="1"/>
</dbReference>
<evidence type="ECO:0000256" key="1">
    <source>
        <dbReference type="ARBA" id="ARBA00022553"/>
    </source>
</evidence>
<feature type="domain" description="OmpR/PhoB-type" evidence="9">
    <location>
        <begin position="123"/>
        <end position="220"/>
    </location>
</feature>
<protein>
    <submittedName>
        <fullName evidence="10">Transcriptional regulator</fullName>
    </submittedName>
</protein>
<feature type="region of interest" description="Disordered" evidence="8">
    <location>
        <begin position="220"/>
        <end position="309"/>
    </location>
</feature>
<keyword evidence="11" id="KW-1185">Reference proteome</keyword>
<dbReference type="FunFam" id="1.10.10.10:FF:000216">
    <property type="entry name" value="DNA-binding response regulator"/>
    <property type="match status" value="1"/>
</dbReference>
<evidence type="ECO:0000256" key="2">
    <source>
        <dbReference type="ARBA" id="ARBA00023012"/>
    </source>
</evidence>
<evidence type="ECO:0000256" key="6">
    <source>
        <dbReference type="ARBA" id="ARBA00023163"/>
    </source>
</evidence>
<dbReference type="RefSeq" id="WP_007240247.1">
    <property type="nucleotide sequence ID" value="NZ_BAFB01000193.1"/>
</dbReference>
<name>H5TRF5_GORO1</name>
<evidence type="ECO:0000256" key="7">
    <source>
        <dbReference type="PROSITE-ProRule" id="PRU01091"/>
    </source>
</evidence>
<sequence length="309" mass="32913">MDLLLLTADPNPEAVLPSLSLLAHTVRVAPTEVSSLMEAGNADVAIVDARTDLAAARGLCRLLGSTGSAVPVAAVLTEGGLVAVNADWGLDEFLLPATGPAELDARLRLLVVRTRGVGTEEASGKVTLGELVIDEGTYTARLRGRPLDLTYKEFELLKYLAQNAGRVFTRAQLLQEVWGYDFFGGTRTVDVHVRRLRAKLGSEHESLIGTVRNVGYKAVRPTRGRNGGAESAGDFVGEGDIGDDLSDDADLDDGDLDDGDLDLDERLTDDDLTDDDLTDDDTPTDRHAPTDRDSFDTSGVGEEFSASGS</sequence>
<dbReference type="AlphaFoldDB" id="H5TRF5"/>
<evidence type="ECO:0000313" key="10">
    <source>
        <dbReference type="EMBL" id="GAB36063.1"/>
    </source>
</evidence>
<evidence type="ECO:0000256" key="5">
    <source>
        <dbReference type="ARBA" id="ARBA00023159"/>
    </source>
</evidence>
<dbReference type="EMBL" id="BAFB01000193">
    <property type="protein sequence ID" value="GAB36063.1"/>
    <property type="molecule type" value="Genomic_DNA"/>
</dbReference>
<keyword evidence="6" id="KW-0804">Transcription</keyword>
<reference evidence="10" key="1">
    <citation type="submission" date="2012-02" db="EMBL/GenBank/DDBJ databases">
        <title>Whole genome shotgun sequence of Gordonia otitidis NBRC 100426.</title>
        <authorList>
            <person name="Yoshida I."/>
            <person name="Hosoyama A."/>
            <person name="Tsuchikane K."/>
            <person name="Katsumata H."/>
            <person name="Yamazaki S."/>
            <person name="Fujita N."/>
        </authorList>
    </citation>
    <scope>NUCLEOTIDE SEQUENCE [LARGE SCALE GENOMIC DNA]</scope>
    <source>
        <strain evidence="10">NBRC 100426</strain>
    </source>
</reference>
<dbReference type="GO" id="GO:0005829">
    <property type="term" value="C:cytosol"/>
    <property type="evidence" value="ECO:0007669"/>
    <property type="project" value="TreeGrafter"/>
</dbReference>
<feature type="DNA-binding region" description="OmpR/PhoB-type" evidence="7">
    <location>
        <begin position="123"/>
        <end position="220"/>
    </location>
</feature>
<keyword evidence="5" id="KW-0010">Activator</keyword>
<evidence type="ECO:0000256" key="3">
    <source>
        <dbReference type="ARBA" id="ARBA00023015"/>
    </source>
</evidence>
<comment type="caution">
    <text evidence="10">The sequence shown here is derived from an EMBL/GenBank/DDBJ whole genome shotgun (WGS) entry which is preliminary data.</text>
</comment>
<dbReference type="Pfam" id="PF21695">
    <property type="entry name" value="GlnR_1st"/>
    <property type="match status" value="1"/>
</dbReference>
<dbReference type="InterPro" id="IPR049170">
    <property type="entry name" value="GlnR_N"/>
</dbReference>
<dbReference type="InterPro" id="IPR001867">
    <property type="entry name" value="OmpR/PhoB-type_DNA-bd"/>
</dbReference>
<dbReference type="STRING" id="1108044.GOOTI_193_00110"/>
<keyword evidence="4 7" id="KW-0238">DNA-binding</keyword>
<evidence type="ECO:0000256" key="4">
    <source>
        <dbReference type="ARBA" id="ARBA00023125"/>
    </source>
</evidence>
<dbReference type="OrthoDB" id="8927943at2"/>
<keyword evidence="1" id="KW-0597">Phosphoprotein</keyword>
<keyword evidence="3" id="KW-0805">Transcription regulation</keyword>
<proteinExistence type="predicted"/>
<organism evidence="10 11">
    <name type="scientific">Gordonia otitidis (strain DSM 44809 / CCUG 52243 / JCM 12355 / NBRC 100426 / IFM 10032)</name>
    <dbReference type="NCBI Taxonomy" id="1108044"/>
    <lineage>
        <taxon>Bacteria</taxon>
        <taxon>Bacillati</taxon>
        <taxon>Actinomycetota</taxon>
        <taxon>Actinomycetes</taxon>
        <taxon>Mycobacteriales</taxon>
        <taxon>Gordoniaceae</taxon>
        <taxon>Gordonia</taxon>
    </lineage>
</organism>